<organism evidence="7 8">
    <name type="scientific">Sungouiella intermedia</name>
    <dbReference type="NCBI Taxonomy" id="45354"/>
    <lineage>
        <taxon>Eukaryota</taxon>
        <taxon>Fungi</taxon>
        <taxon>Dikarya</taxon>
        <taxon>Ascomycota</taxon>
        <taxon>Saccharomycotina</taxon>
        <taxon>Pichiomycetes</taxon>
        <taxon>Metschnikowiaceae</taxon>
        <taxon>Sungouiella</taxon>
    </lineage>
</organism>
<dbReference type="GO" id="GO:0016926">
    <property type="term" value="P:protein desumoylation"/>
    <property type="evidence" value="ECO:0007669"/>
    <property type="project" value="TreeGrafter"/>
</dbReference>
<keyword evidence="4" id="KW-0788">Thiol protease</keyword>
<dbReference type="GO" id="GO:0005634">
    <property type="term" value="C:nucleus"/>
    <property type="evidence" value="ECO:0007669"/>
    <property type="project" value="TreeGrafter"/>
</dbReference>
<proteinExistence type="inferred from homology"/>
<evidence type="ECO:0000256" key="2">
    <source>
        <dbReference type="ARBA" id="ARBA00022670"/>
    </source>
</evidence>
<evidence type="ECO:0000256" key="3">
    <source>
        <dbReference type="ARBA" id="ARBA00022801"/>
    </source>
</evidence>
<dbReference type="Pfam" id="PF02902">
    <property type="entry name" value="Peptidase_C48"/>
    <property type="match status" value="1"/>
</dbReference>
<feature type="region of interest" description="Disordered" evidence="5">
    <location>
        <begin position="86"/>
        <end position="131"/>
    </location>
</feature>
<dbReference type="PANTHER" id="PTHR12606">
    <property type="entry name" value="SENTRIN/SUMO-SPECIFIC PROTEASE"/>
    <property type="match status" value="1"/>
</dbReference>
<dbReference type="OrthoDB" id="1939479at2759"/>
<dbReference type="Gene3D" id="3.30.310.130">
    <property type="entry name" value="Ubiquitin-related"/>
    <property type="match status" value="1"/>
</dbReference>
<dbReference type="PANTHER" id="PTHR12606:SF141">
    <property type="entry name" value="GH15225P-RELATED"/>
    <property type="match status" value="1"/>
</dbReference>
<dbReference type="EMBL" id="LT635758">
    <property type="protein sequence ID" value="SGZ51287.1"/>
    <property type="molecule type" value="Genomic_DNA"/>
</dbReference>
<dbReference type="GO" id="GO:0006508">
    <property type="term" value="P:proteolysis"/>
    <property type="evidence" value="ECO:0007669"/>
    <property type="project" value="UniProtKB-KW"/>
</dbReference>
<dbReference type="GO" id="GO:0016929">
    <property type="term" value="F:deSUMOylase activity"/>
    <property type="evidence" value="ECO:0007669"/>
    <property type="project" value="TreeGrafter"/>
</dbReference>
<dbReference type="Proteomes" id="UP000182334">
    <property type="component" value="Chromosome III"/>
</dbReference>
<feature type="domain" description="Ubiquitin-like protease family profile" evidence="6">
    <location>
        <begin position="308"/>
        <end position="466"/>
    </location>
</feature>
<evidence type="ECO:0000313" key="8">
    <source>
        <dbReference type="Proteomes" id="UP000182334"/>
    </source>
</evidence>
<evidence type="ECO:0000259" key="6">
    <source>
        <dbReference type="PROSITE" id="PS50600"/>
    </source>
</evidence>
<comment type="similarity">
    <text evidence="1">Belongs to the peptidase C48 family.</text>
</comment>
<dbReference type="STRING" id="45354.A0A1L0BIA9"/>
<dbReference type="FunFam" id="3.30.310.130:FF:000008">
    <property type="entry name" value="Ubiquitin-like-specific protease 1"/>
    <property type="match status" value="1"/>
</dbReference>
<evidence type="ECO:0000256" key="1">
    <source>
        <dbReference type="ARBA" id="ARBA00005234"/>
    </source>
</evidence>
<dbReference type="SUPFAM" id="SSF54001">
    <property type="entry name" value="Cysteine proteinases"/>
    <property type="match status" value="1"/>
</dbReference>
<evidence type="ECO:0000256" key="5">
    <source>
        <dbReference type="SAM" id="MobiDB-lite"/>
    </source>
</evidence>
<reference evidence="7 8" key="1">
    <citation type="submission" date="2016-10" db="EMBL/GenBank/DDBJ databases">
        <authorList>
            <person name="de Groot N.N."/>
        </authorList>
    </citation>
    <scope>NUCLEOTIDE SEQUENCE [LARGE SCALE GENOMIC DNA]</scope>
    <source>
        <strain evidence="7 8">CBS 141442</strain>
    </source>
</reference>
<dbReference type="InterPro" id="IPR038765">
    <property type="entry name" value="Papain-like_cys_pep_sf"/>
</dbReference>
<feature type="compositionally biased region" description="Basic and acidic residues" evidence="5">
    <location>
        <begin position="94"/>
        <end position="108"/>
    </location>
</feature>
<name>A0A1L0BIA9_9ASCO</name>
<sequence length="505" mass="57581">MMIQANHDTPLFTRNRLHYKPPSFPRIDRHEILYDFSTQNDFNSNLNNTSASAVVTSTTSTSYTLFIVAFLKSLFDRIKVILATKSSSNSQGAEDSHQEEPLLQEDKFGTSTPPEALDVSSYEKSESKEPRSVNILPSDLSVISISDSSQDNLYQSIFQVDSDEELDGEGQYGTNLTIDHKAGHYNDWSASTFRHANYSFLPIIDDVYSDILKPLDEYDKIVSKFYTPFRPVPKARYSVTDAVLSAIPSKLPTNFLKKERESIQNLIHKERTTLRAVVTPLTPDQLQIVELYWRAGRSSQHIVSGFSIDITTKDLLTLADRQWLNDNVIDFYLNLVTELTELVYCWTTHFFTTLKKNGYKGVARWAKRRKINVMTMDMIVVPINSMNTHWSVAVIDNLNKTISYFDSLSSGGNLHAVQLLDQYMLNEAERLNVPPHKYDLQPSMKTPQQQNGFDCGVFTCTVSKYIAKKAPLLFSQKDMHTIRRRMAYEIVHKTLLPEGNLSPNL</sequence>
<evidence type="ECO:0000313" key="7">
    <source>
        <dbReference type="EMBL" id="SGZ51287.1"/>
    </source>
</evidence>
<evidence type="ECO:0000256" key="4">
    <source>
        <dbReference type="ARBA" id="ARBA00022807"/>
    </source>
</evidence>
<dbReference type="PROSITE" id="PS50600">
    <property type="entry name" value="ULP_PROTEASE"/>
    <property type="match status" value="1"/>
</dbReference>
<accession>A0A1L0BIA9</accession>
<protein>
    <submittedName>
        <fullName evidence="7">CIC11C00000001236</fullName>
    </submittedName>
</protein>
<gene>
    <name evidence="7" type="ORF">SAMEA4029010_CIC11G00000001236</name>
</gene>
<keyword evidence="3" id="KW-0378">Hydrolase</keyword>
<dbReference type="AlphaFoldDB" id="A0A1L0BIA9"/>
<dbReference type="InterPro" id="IPR003653">
    <property type="entry name" value="Peptidase_C48_C"/>
</dbReference>
<feature type="compositionally biased region" description="Basic and acidic residues" evidence="5">
    <location>
        <begin position="121"/>
        <end position="131"/>
    </location>
</feature>
<dbReference type="Gene3D" id="1.10.418.20">
    <property type="match status" value="1"/>
</dbReference>
<keyword evidence="2" id="KW-0645">Protease</keyword>
<keyword evidence="8" id="KW-1185">Reference proteome</keyword>